<evidence type="ECO:0000256" key="1">
    <source>
        <dbReference type="SAM" id="MobiDB-lite"/>
    </source>
</evidence>
<organism evidence="2 3">
    <name type="scientific">Glarea lozoyensis (strain ATCC 20868 / MF5171)</name>
    <dbReference type="NCBI Taxonomy" id="1116229"/>
    <lineage>
        <taxon>Eukaryota</taxon>
        <taxon>Fungi</taxon>
        <taxon>Dikarya</taxon>
        <taxon>Ascomycota</taxon>
        <taxon>Pezizomycotina</taxon>
        <taxon>Leotiomycetes</taxon>
        <taxon>Helotiales</taxon>
        <taxon>Helotiaceae</taxon>
        <taxon>Glarea</taxon>
    </lineage>
</organism>
<dbReference type="RefSeq" id="XP_008081229.1">
    <property type="nucleotide sequence ID" value="XM_008083038.1"/>
</dbReference>
<dbReference type="OrthoDB" id="10662217at2759"/>
<accession>S3D0W7</accession>
<dbReference type="HOGENOM" id="CLU_969943_0_0_1"/>
<dbReference type="KEGG" id="glz:GLAREA_12256"/>
<dbReference type="EMBL" id="KE145361">
    <property type="protein sequence ID" value="EPE31500.1"/>
    <property type="molecule type" value="Genomic_DNA"/>
</dbReference>
<gene>
    <name evidence="2" type="ORF">GLAREA_12256</name>
</gene>
<protein>
    <submittedName>
        <fullName evidence="2">Uncharacterized protein</fullName>
    </submittedName>
</protein>
<keyword evidence="3" id="KW-1185">Reference proteome</keyword>
<dbReference type="Proteomes" id="UP000016922">
    <property type="component" value="Unassembled WGS sequence"/>
</dbReference>
<feature type="region of interest" description="Disordered" evidence="1">
    <location>
        <begin position="142"/>
        <end position="183"/>
    </location>
</feature>
<evidence type="ECO:0000313" key="2">
    <source>
        <dbReference type="EMBL" id="EPE31500.1"/>
    </source>
</evidence>
<dbReference type="AlphaFoldDB" id="S3D0W7"/>
<name>S3D0W7_GLAL2</name>
<reference evidence="2 3" key="1">
    <citation type="journal article" date="2013" name="BMC Genomics">
        <title>Genomics-driven discovery of the pneumocandin biosynthetic gene cluster in the fungus Glarea lozoyensis.</title>
        <authorList>
            <person name="Chen L."/>
            <person name="Yue Q."/>
            <person name="Zhang X."/>
            <person name="Xiang M."/>
            <person name="Wang C."/>
            <person name="Li S."/>
            <person name="Che Y."/>
            <person name="Ortiz-Lopez F.J."/>
            <person name="Bills G.F."/>
            <person name="Liu X."/>
            <person name="An Z."/>
        </authorList>
    </citation>
    <scope>NUCLEOTIDE SEQUENCE [LARGE SCALE GENOMIC DNA]</scope>
    <source>
        <strain evidence="3">ATCC 20868 / MF5171</strain>
    </source>
</reference>
<dbReference type="GeneID" id="19471297"/>
<evidence type="ECO:0000313" key="3">
    <source>
        <dbReference type="Proteomes" id="UP000016922"/>
    </source>
</evidence>
<proteinExistence type="predicted"/>
<sequence>MDMDDTGDICCMACGQDLQTDDSMNIGRSLTGDLSYSNTSKASPSSPLPIRTIPRNDSNLSQMLNEMTEYEKSQPAERELSIDYSYSTTRGVSVEYSYSSRKPLQVLLDESDEDDDDDLEFEDVLLEDLQEIQARDEIDTNELSQILAENPVSDATTTPPKSRKGSKDLLKRSPRSSSGNWLSASLATAEAEHAKWKEAEDYEDELMEKGFTLVDAIISDGELLLDEDRKLAQYRANYPSPLRRCWIVPNEEEQSKGKLNGKQDSGYWDYFDEEMEVDGEGRDGVRI</sequence>